<dbReference type="CDD" id="cd01530">
    <property type="entry name" value="Cdc25"/>
    <property type="match status" value="1"/>
</dbReference>
<reference evidence="9 10" key="1">
    <citation type="submission" date="2024-01" db="EMBL/GenBank/DDBJ databases">
        <authorList>
            <consortium name="Genoscope - CEA"/>
            <person name="William W."/>
        </authorList>
    </citation>
    <scope>NUCLEOTIDE SEQUENCE [LARGE SCALE GENOMIC DNA]</scope>
    <source>
        <strain evidence="9 10">29B2s-10</strain>
    </source>
</reference>
<evidence type="ECO:0000256" key="2">
    <source>
        <dbReference type="ARBA" id="ARBA00022618"/>
    </source>
</evidence>
<dbReference type="EC" id="3.1.3.48" evidence="6"/>
<feature type="compositionally biased region" description="Low complexity" evidence="7">
    <location>
        <begin position="558"/>
        <end position="585"/>
    </location>
</feature>
<keyword evidence="10" id="KW-1185">Reference proteome</keyword>
<keyword evidence="2 6" id="KW-0132">Cell division</keyword>
<dbReference type="SMART" id="SM00450">
    <property type="entry name" value="RHOD"/>
    <property type="match status" value="1"/>
</dbReference>
<evidence type="ECO:0000256" key="4">
    <source>
        <dbReference type="ARBA" id="ARBA00022912"/>
    </source>
</evidence>
<evidence type="ECO:0000259" key="8">
    <source>
        <dbReference type="PROSITE" id="PS50206"/>
    </source>
</evidence>
<name>A0ABP0EF57_9ASCO</name>
<accession>A0ABP0EF57</accession>
<evidence type="ECO:0000256" key="6">
    <source>
        <dbReference type="RuleBase" id="RU368028"/>
    </source>
</evidence>
<keyword evidence="6" id="KW-0498">Mitosis</keyword>
<comment type="catalytic activity">
    <reaction evidence="6">
        <text>O-phospho-L-tyrosyl-[protein] + H2O = L-tyrosyl-[protein] + phosphate</text>
        <dbReference type="Rhea" id="RHEA:10684"/>
        <dbReference type="Rhea" id="RHEA-COMP:10136"/>
        <dbReference type="Rhea" id="RHEA-COMP:20101"/>
        <dbReference type="ChEBI" id="CHEBI:15377"/>
        <dbReference type="ChEBI" id="CHEBI:43474"/>
        <dbReference type="ChEBI" id="CHEBI:46858"/>
        <dbReference type="ChEBI" id="CHEBI:61978"/>
        <dbReference type="EC" id="3.1.3.48"/>
    </reaction>
</comment>
<feature type="compositionally biased region" description="Polar residues" evidence="7">
    <location>
        <begin position="178"/>
        <end position="191"/>
    </location>
</feature>
<feature type="region of interest" description="Disordered" evidence="7">
    <location>
        <begin position="1"/>
        <end position="122"/>
    </location>
</feature>
<feature type="region of interest" description="Disordered" evidence="7">
    <location>
        <begin position="417"/>
        <end position="447"/>
    </location>
</feature>
<evidence type="ECO:0000256" key="7">
    <source>
        <dbReference type="SAM" id="MobiDB-lite"/>
    </source>
</evidence>
<gene>
    <name evidence="9" type="ORF">CAAN4_F08284</name>
</gene>
<protein>
    <recommendedName>
        <fullName evidence="6">M-phase inducer phosphatase</fullName>
        <ecNumber evidence="6">3.1.3.48</ecNumber>
    </recommendedName>
</protein>
<dbReference type="PRINTS" id="PR00716">
    <property type="entry name" value="MPIPHPHTASE"/>
</dbReference>
<feature type="compositionally biased region" description="Basic and acidic residues" evidence="7">
    <location>
        <begin position="64"/>
        <end position="79"/>
    </location>
</feature>
<dbReference type="SUPFAM" id="SSF52821">
    <property type="entry name" value="Rhodanese/Cell cycle control phosphatase"/>
    <property type="match status" value="1"/>
</dbReference>
<dbReference type="PROSITE" id="PS50206">
    <property type="entry name" value="RHODANESE_3"/>
    <property type="match status" value="1"/>
</dbReference>
<feature type="compositionally biased region" description="Low complexity" evidence="7">
    <location>
        <begin position="481"/>
        <end position="499"/>
    </location>
</feature>
<feature type="compositionally biased region" description="Polar residues" evidence="7">
    <location>
        <begin position="500"/>
        <end position="534"/>
    </location>
</feature>
<dbReference type="Pfam" id="PF00581">
    <property type="entry name" value="Rhodanese"/>
    <property type="match status" value="1"/>
</dbReference>
<evidence type="ECO:0000256" key="3">
    <source>
        <dbReference type="ARBA" id="ARBA00022801"/>
    </source>
</evidence>
<proteinExistence type="inferred from homology"/>
<dbReference type="Proteomes" id="UP001497600">
    <property type="component" value="Chromosome F"/>
</dbReference>
<keyword evidence="5 6" id="KW-0131">Cell cycle</keyword>
<feature type="region of interest" description="Disordered" evidence="7">
    <location>
        <begin position="481"/>
        <end position="585"/>
    </location>
</feature>
<organism evidence="9 10">
    <name type="scientific">[Candida] anglica</name>
    <dbReference type="NCBI Taxonomy" id="148631"/>
    <lineage>
        <taxon>Eukaryota</taxon>
        <taxon>Fungi</taxon>
        <taxon>Dikarya</taxon>
        <taxon>Ascomycota</taxon>
        <taxon>Saccharomycotina</taxon>
        <taxon>Pichiomycetes</taxon>
        <taxon>Debaryomycetaceae</taxon>
        <taxon>Kurtzmaniella</taxon>
    </lineage>
</organism>
<comment type="function">
    <text evidence="6">Tyrosine protein phosphatase which functions as a dosage-dependent inducer of mitotic progression.</text>
</comment>
<comment type="similarity">
    <text evidence="1 6">Belongs to the MPI phosphatase family.</text>
</comment>
<feature type="domain" description="Rhodanese" evidence="8">
    <location>
        <begin position="273"/>
        <end position="380"/>
    </location>
</feature>
<feature type="compositionally biased region" description="Polar residues" evidence="7">
    <location>
        <begin position="548"/>
        <end position="557"/>
    </location>
</feature>
<evidence type="ECO:0000313" key="9">
    <source>
        <dbReference type="EMBL" id="CAK7912712.1"/>
    </source>
</evidence>
<feature type="region of interest" description="Disordered" evidence="7">
    <location>
        <begin position="602"/>
        <end position="666"/>
    </location>
</feature>
<dbReference type="InterPro" id="IPR036873">
    <property type="entry name" value="Rhodanese-like_dom_sf"/>
</dbReference>
<dbReference type="Gene3D" id="3.40.250.10">
    <property type="entry name" value="Rhodanese-like domain"/>
    <property type="match status" value="1"/>
</dbReference>
<feature type="compositionally biased region" description="Low complexity" evidence="7">
    <location>
        <begin position="11"/>
        <end position="28"/>
    </location>
</feature>
<evidence type="ECO:0000256" key="5">
    <source>
        <dbReference type="ARBA" id="ARBA00023306"/>
    </source>
</evidence>
<dbReference type="PANTHER" id="PTHR10828:SF17">
    <property type="entry name" value="PROTEIN-TYROSINE-PHOSPHATASE"/>
    <property type="match status" value="1"/>
</dbReference>
<dbReference type="InterPro" id="IPR001763">
    <property type="entry name" value="Rhodanese-like_dom"/>
</dbReference>
<evidence type="ECO:0000313" key="10">
    <source>
        <dbReference type="Proteomes" id="UP001497600"/>
    </source>
</evidence>
<feature type="compositionally biased region" description="Basic residues" evidence="7">
    <location>
        <begin position="89"/>
        <end position="99"/>
    </location>
</feature>
<feature type="region of interest" description="Disordered" evidence="7">
    <location>
        <begin position="178"/>
        <end position="211"/>
    </location>
</feature>
<sequence length="791" mass="87456">MAEVLLSPSHIGQSVRSSQGGSRSGIRSGYDDSQDSGNDTETTIADIDDHPQGTGSRSGSRSGSESRSRAGSGSRHESCSDDSPISSLLHHHSSPKPRMRPMSSTETKRERPKSSFLDSPTHTLPANLADFLKIENNTSDHNQSIIKKNKSPSMRKPFLNLSNFVTNITKKGLARAQTTLNPGLPTLTSSSNKEEPAFSPPNSPTAPKKNSNKTIRRIHSMYHTHKEKETFSMEDNSILSQSTLNHFKVDNDLLPRISHDDMYNILLGKHNHEFDDFVIIDSRFNYEFNGGHIEGAVNISCQQELENKFIHSVESTDSKRKLVIFHCEFSIFRGPTMASHLRKCDRIRNSNNYPNLTYPDIVILEGGYKKFYDKYKAHCEPQAYIEMKDINHRKACELEMDRVRQASKLTRAKSYTQFGIQPPLHHRPSSKSLVRPHSFQHTRSNSYTTVTSHAENLKILKRQRSMSKVNLSDIAAAAASVSTSSSQPSGQQSPMESSPTSLRAQRSSTISYSQSIFNSSPTRSPLANGSNPSFPTLDEDFQPPTALFKSSNGLNRRSINTLSSSSSINSYSSEGSAFSSTESLSDSYSSPMTEFTDFFDQKGQGHGQSQSHHMKSNFNPYPLSKAGTSVLNPLAKKPSSALPQLPGRPNASNHQFKFPMQGLKPKTSRTNLNRINTSKAQQQAHNTFLPTASSSPVISSPLSTITPASDSGTLISSLIDPINDTPVDFSVPTKHSKHSRRRSGSLLSSGCYNFISLDIDEIDEEDDNDADGTLTDIKLSTEFIQKNPFNN</sequence>
<dbReference type="EMBL" id="OZ004258">
    <property type="protein sequence ID" value="CAK7912712.1"/>
    <property type="molecule type" value="Genomic_DNA"/>
</dbReference>
<dbReference type="InterPro" id="IPR000751">
    <property type="entry name" value="MPI_Phosphatase"/>
</dbReference>
<evidence type="ECO:0000256" key="1">
    <source>
        <dbReference type="ARBA" id="ARBA00011065"/>
    </source>
</evidence>
<keyword evidence="3 6" id="KW-0378">Hydrolase</keyword>
<dbReference type="PANTHER" id="PTHR10828">
    <property type="entry name" value="M-PHASE INDUCER PHOSPHATASE DUAL SPECIFICITY PHOSPHATASE CDC25"/>
    <property type="match status" value="1"/>
</dbReference>
<keyword evidence="4 6" id="KW-0904">Protein phosphatase</keyword>